<feature type="non-terminal residue" evidence="2">
    <location>
        <position position="1"/>
    </location>
</feature>
<dbReference type="InterPro" id="IPR026960">
    <property type="entry name" value="RVT-Znf"/>
</dbReference>
<keyword evidence="2" id="KW-0695">RNA-directed DNA polymerase</keyword>
<reference evidence="2" key="1">
    <citation type="submission" date="2005-04" db="EMBL/GenBank/DDBJ databases">
        <authorList>
            <person name="Town C.D."/>
        </authorList>
    </citation>
    <scope>NUCLEOTIDE SEQUENCE</scope>
</reference>
<keyword evidence="2" id="KW-0808">Transferase</keyword>
<dbReference type="EMBL" id="AC155880">
    <property type="protein sequence ID" value="ABN08132.1"/>
    <property type="molecule type" value="Genomic_DNA"/>
</dbReference>
<evidence type="ECO:0000313" key="2">
    <source>
        <dbReference type="EMBL" id="ABN08132.1"/>
    </source>
</evidence>
<dbReference type="GO" id="GO:0003964">
    <property type="term" value="F:RNA-directed DNA polymerase activity"/>
    <property type="evidence" value="ECO:0007669"/>
    <property type="project" value="UniProtKB-KW"/>
</dbReference>
<dbReference type="AlphaFoldDB" id="A2Q3D2"/>
<name>A2Q3D2_MEDTR</name>
<keyword evidence="2" id="KW-0548">Nucleotidyltransferase</keyword>
<reference evidence="2" key="2">
    <citation type="submission" date="2007-03" db="EMBL/GenBank/DDBJ databases">
        <authorList>
            <consortium name="The International Medicago Genome Annotation Group"/>
        </authorList>
    </citation>
    <scope>NUCLEOTIDE SEQUENCE</scope>
</reference>
<organism evidence="2">
    <name type="scientific">Medicago truncatula</name>
    <name type="common">Barrel medic</name>
    <name type="synonym">Medicago tribuloides</name>
    <dbReference type="NCBI Taxonomy" id="3880"/>
    <lineage>
        <taxon>Eukaryota</taxon>
        <taxon>Viridiplantae</taxon>
        <taxon>Streptophyta</taxon>
        <taxon>Embryophyta</taxon>
        <taxon>Tracheophyta</taxon>
        <taxon>Spermatophyta</taxon>
        <taxon>Magnoliopsida</taxon>
        <taxon>eudicotyledons</taxon>
        <taxon>Gunneridae</taxon>
        <taxon>Pentapetalae</taxon>
        <taxon>rosids</taxon>
        <taxon>fabids</taxon>
        <taxon>Fabales</taxon>
        <taxon>Fabaceae</taxon>
        <taxon>Papilionoideae</taxon>
        <taxon>50 kb inversion clade</taxon>
        <taxon>NPAAA clade</taxon>
        <taxon>Hologalegina</taxon>
        <taxon>IRL clade</taxon>
        <taxon>Trifolieae</taxon>
        <taxon>Medicago</taxon>
    </lineage>
</organism>
<feature type="domain" description="Reverse transcriptase zinc-binding" evidence="1">
    <location>
        <begin position="338"/>
        <end position="426"/>
    </location>
</feature>
<dbReference type="PANTHER" id="PTHR33116">
    <property type="entry name" value="REVERSE TRANSCRIPTASE ZINC-BINDING DOMAIN-CONTAINING PROTEIN-RELATED-RELATED"/>
    <property type="match status" value="1"/>
</dbReference>
<protein>
    <submittedName>
        <fullName evidence="2">Putative non-LTR retroelement reverse transcriptase, related</fullName>
    </submittedName>
</protein>
<sequence length="532" mass="61384">NSMVGADMFKGYGVGRDGEVRLTHVQFADDTLIIGEKSWLNVRSMRAVLLLFEKISGLKVNFNKSMLTGVNIPATWLVEAALVLNCRKGTLPFLYLGLPIGGDSRKLSFWKPVVGCIKARLSLWNNKFLSFGDRLILLKSVLSSLPVYFLSFFKAPAGGWRVGVRRMGAFNLSLLGKWCWRMLVDKEGLWYRVLKARYGEIGGRLQEGGRQGSSWWKMLCHIRDGVGEGVGNWFDENIRRVVGDGNNTFFWYDSWVGEMPLCTKFPRLFDLAVNKECSVGEMVTLGWAEGGRAWVWRRGLLAWEEDSVRECTLLLHNVVLQVNVPDKWSWLLDPINGYSVRESYRHITTSGEYVDQSVVDDVWHRYIPQKVSLFVWRLLRNRLPTKDNLMRRRIILANVVDCVYECGKLESATHLFLDCRIPTMVWLHVQNWIGISTVSPSQMREHFTQFTLMAGMPRSSHSVFKVIWFAYVWVIWKDRNNRVFNNTGSNHSVLFEKVKLNSFLWLKAKCPSLNFGYHDWWQHPLPCLGVHM</sequence>
<dbReference type="PANTHER" id="PTHR33116:SF78">
    <property type="entry name" value="OS12G0587133 PROTEIN"/>
    <property type="match status" value="1"/>
</dbReference>
<gene>
    <name evidence="2" type="ORF">MtrDRAFT_AC155880g1v2</name>
</gene>
<proteinExistence type="predicted"/>
<evidence type="ECO:0000259" key="1">
    <source>
        <dbReference type="Pfam" id="PF13966"/>
    </source>
</evidence>
<dbReference type="Pfam" id="PF13966">
    <property type="entry name" value="zf-RVT"/>
    <property type="match status" value="1"/>
</dbReference>
<accession>A2Q3D2</accession>